<proteinExistence type="predicted"/>
<dbReference type="PANTHER" id="PTHR43861:SF1">
    <property type="entry name" value="TRANS-ACONITATE 2-METHYLTRANSFERASE"/>
    <property type="match status" value="1"/>
</dbReference>
<dbReference type="Pfam" id="PF13649">
    <property type="entry name" value="Methyltransf_25"/>
    <property type="match status" value="1"/>
</dbReference>
<dbReference type="Proteomes" id="UP000039046">
    <property type="component" value="Unassembled WGS sequence"/>
</dbReference>
<dbReference type="STRING" id="1531966.A0A0A1TQ91"/>
<keyword evidence="1" id="KW-0489">Methyltransferase</keyword>
<sequence>MTSYNKTQYDEIADGYDVLDRLPWRETEAHSFRTAIGPMLSPDMNVVEFACGSGFYSQKILEWGCKSITGSDISPAMVDGAKQRLSEAVAEGKARFVVGDATKPRSLAPDGTEGYFDIALGVWLLNYAESKEQLTKMFETAALNLKDNGVFCTVALHPTDNLEERVAAHEKSPLTKVMPRHTYLEKLASGEGWLFKVTLPGDTTFMTFHLTKEIYEEAAHLGGFKGKLEWRPEIWKDEDLKKRYASWMTGADWDVRREHPHMSVLVVHKN</sequence>
<dbReference type="CDD" id="cd02440">
    <property type="entry name" value="AdoMet_MTases"/>
    <property type="match status" value="1"/>
</dbReference>
<feature type="domain" description="Methyltransferase" evidence="3">
    <location>
        <begin position="46"/>
        <end position="149"/>
    </location>
</feature>
<evidence type="ECO:0000256" key="2">
    <source>
        <dbReference type="ARBA" id="ARBA00022679"/>
    </source>
</evidence>
<dbReference type="InterPro" id="IPR041698">
    <property type="entry name" value="Methyltransf_25"/>
</dbReference>
<dbReference type="InterPro" id="IPR029063">
    <property type="entry name" value="SAM-dependent_MTases_sf"/>
</dbReference>
<dbReference type="OrthoDB" id="3647at2759"/>
<dbReference type="EMBL" id="CDHN01000006">
    <property type="protein sequence ID" value="CEJ94000.1"/>
    <property type="molecule type" value="Genomic_DNA"/>
</dbReference>
<dbReference type="HOGENOM" id="CLU_049749_3_1_1"/>
<keyword evidence="5" id="KW-1185">Reference proteome</keyword>
<evidence type="ECO:0000313" key="5">
    <source>
        <dbReference type="Proteomes" id="UP000039046"/>
    </source>
</evidence>
<name>A0A0A1TQ91_9HYPO</name>
<gene>
    <name evidence="4" type="ORF">VHEMI09557</name>
</gene>
<evidence type="ECO:0000259" key="3">
    <source>
        <dbReference type="Pfam" id="PF13649"/>
    </source>
</evidence>
<dbReference type="AlphaFoldDB" id="A0A0A1TQ91"/>
<dbReference type="SUPFAM" id="SSF53335">
    <property type="entry name" value="S-adenosyl-L-methionine-dependent methyltransferases"/>
    <property type="match status" value="1"/>
</dbReference>
<dbReference type="PANTHER" id="PTHR43861">
    <property type="entry name" value="TRANS-ACONITATE 2-METHYLTRANSFERASE-RELATED"/>
    <property type="match status" value="1"/>
</dbReference>
<dbReference type="Gene3D" id="3.40.50.150">
    <property type="entry name" value="Vaccinia Virus protein VP39"/>
    <property type="match status" value="1"/>
</dbReference>
<reference evidence="4 5" key="1">
    <citation type="journal article" date="2015" name="Genome Announc.">
        <title>Draft Genome Sequence and Gene Annotation of the Entomopathogenic Fungus Verticillium hemipterigenum.</title>
        <authorList>
            <person name="Horn F."/>
            <person name="Habel A."/>
            <person name="Scharf D.H."/>
            <person name="Dworschak J."/>
            <person name="Brakhage A.A."/>
            <person name="Guthke R."/>
            <person name="Hertweck C."/>
            <person name="Linde J."/>
        </authorList>
    </citation>
    <scope>NUCLEOTIDE SEQUENCE [LARGE SCALE GENOMIC DNA]</scope>
</reference>
<organism evidence="4 5">
    <name type="scientific">[Torrubiella] hemipterigena</name>
    <dbReference type="NCBI Taxonomy" id="1531966"/>
    <lineage>
        <taxon>Eukaryota</taxon>
        <taxon>Fungi</taxon>
        <taxon>Dikarya</taxon>
        <taxon>Ascomycota</taxon>
        <taxon>Pezizomycotina</taxon>
        <taxon>Sordariomycetes</taxon>
        <taxon>Hypocreomycetidae</taxon>
        <taxon>Hypocreales</taxon>
        <taxon>Clavicipitaceae</taxon>
        <taxon>Clavicipitaceae incertae sedis</taxon>
        <taxon>'Torrubiella' clade</taxon>
    </lineage>
</organism>
<accession>A0A0A1TQ91</accession>
<dbReference type="GO" id="GO:0008168">
    <property type="term" value="F:methyltransferase activity"/>
    <property type="evidence" value="ECO:0007669"/>
    <property type="project" value="UniProtKB-KW"/>
</dbReference>
<dbReference type="GO" id="GO:0032259">
    <property type="term" value="P:methylation"/>
    <property type="evidence" value="ECO:0007669"/>
    <property type="project" value="UniProtKB-KW"/>
</dbReference>
<keyword evidence="2" id="KW-0808">Transferase</keyword>
<evidence type="ECO:0000256" key="1">
    <source>
        <dbReference type="ARBA" id="ARBA00022603"/>
    </source>
</evidence>
<evidence type="ECO:0000313" key="4">
    <source>
        <dbReference type="EMBL" id="CEJ94000.1"/>
    </source>
</evidence>
<protein>
    <recommendedName>
        <fullName evidence="3">Methyltransferase domain-containing protein</fullName>
    </recommendedName>
</protein>